<keyword evidence="4" id="KW-0493">Microtubule</keyword>
<dbReference type="SUPFAM" id="SSF48452">
    <property type="entry name" value="TPR-like"/>
    <property type="match status" value="4"/>
</dbReference>
<organism evidence="10 11">
    <name type="scientific">Diacronema lutheri</name>
    <name type="common">Unicellular marine alga</name>
    <name type="synonym">Monochrysis lutheri</name>
    <dbReference type="NCBI Taxonomy" id="2081491"/>
    <lineage>
        <taxon>Eukaryota</taxon>
        <taxon>Haptista</taxon>
        <taxon>Haptophyta</taxon>
        <taxon>Pavlovophyceae</taxon>
        <taxon>Pavlovales</taxon>
        <taxon>Pavlovaceae</taxon>
        <taxon>Diacronema</taxon>
    </lineage>
</organism>
<keyword evidence="9" id="KW-0206">Cytoskeleton</keyword>
<dbReference type="SMART" id="SM00028">
    <property type="entry name" value="TPR"/>
    <property type="match status" value="6"/>
</dbReference>
<sequence>MHAVLDADALSKALQHVLITVGSETAGVPEVLFTDTVANDAALDGAEPTPPGALDARALFVERDTFGAALERLKERALCTHHDGSIRALDPAQSLPAERLVSPDDERAILAVLLRVLDGRFVSEARWGAPGLKRLTPLAAPAEAVHKLPSLTWIERAGLCEALGTYLSEVRGDDRVAAFYLREALELKEAQLGADHEETGHALNQLGVCYKAMAMYDEAEQLLIRAAEVQARHGCTEAQIGVDHSIVCLLLQRGLHADAAKRIDGALEAAGKGLPADHPLVGALLLAHANLLTAQGHLEPVHALLTRALAILNGSAATAAVRRAAASSGPQLAPAPAGADGVERSAQVACAVQASGELALAEGRLVDGEKSLLSALAMFAEQCEQRHPRVLTAIVALAGALRAQARTHEAEELLRSALSSAEETRVGTHPILAAILAGLAAVCLDLGRTDEAEALLRRAANIATEVLGGAHPATAAVLHNLARAVEVGGKLDDAESLYRRALEADVASLGDEHAATARTLSNLGGVLRSRGLASEATSTFARAHAIFARRLGDAHPETARALANVGCALVDSGELSDAEGALRRALLVEEEALGPVHLETATTLVNLGACLAQQGQAKLDDAIRTLRRAAQIYRGTLGASHAQTRIALGWLKHAEAKRSTHS</sequence>
<dbReference type="Gene3D" id="1.25.40.10">
    <property type="entry name" value="Tetratricopeptide repeat domain"/>
    <property type="match status" value="3"/>
</dbReference>
<keyword evidence="6" id="KW-0802">TPR repeat</keyword>
<evidence type="ECO:0000256" key="9">
    <source>
        <dbReference type="ARBA" id="ARBA00023212"/>
    </source>
</evidence>
<dbReference type="GO" id="GO:0019894">
    <property type="term" value="F:kinesin binding"/>
    <property type="evidence" value="ECO:0007669"/>
    <property type="project" value="TreeGrafter"/>
</dbReference>
<evidence type="ECO:0000313" key="10">
    <source>
        <dbReference type="EMBL" id="KAG8468001.1"/>
    </source>
</evidence>
<evidence type="ECO:0000313" key="11">
    <source>
        <dbReference type="Proteomes" id="UP000751190"/>
    </source>
</evidence>
<dbReference type="InterPro" id="IPR011990">
    <property type="entry name" value="TPR-like_helical_dom_sf"/>
</dbReference>
<dbReference type="Pfam" id="PF13424">
    <property type="entry name" value="TPR_12"/>
    <property type="match status" value="3"/>
</dbReference>
<dbReference type="InterPro" id="IPR019734">
    <property type="entry name" value="TPR_rpt"/>
</dbReference>
<comment type="caution">
    <text evidence="10">The sequence shown here is derived from an EMBL/GenBank/DDBJ whole genome shotgun (WGS) entry which is preliminary data.</text>
</comment>
<keyword evidence="3" id="KW-0963">Cytoplasm</keyword>
<evidence type="ECO:0000256" key="4">
    <source>
        <dbReference type="ARBA" id="ARBA00022701"/>
    </source>
</evidence>
<dbReference type="Proteomes" id="UP000751190">
    <property type="component" value="Unassembled WGS sequence"/>
</dbReference>
<evidence type="ECO:0000256" key="7">
    <source>
        <dbReference type="ARBA" id="ARBA00023054"/>
    </source>
</evidence>
<protein>
    <recommendedName>
        <fullName evidence="12">Kinesin light chain</fullName>
    </recommendedName>
</protein>
<gene>
    <name evidence="10" type="ORF">KFE25_007053</name>
</gene>
<dbReference type="PANTHER" id="PTHR45783:SF3">
    <property type="entry name" value="KINESIN LIGHT CHAIN"/>
    <property type="match status" value="1"/>
</dbReference>
<comment type="similarity">
    <text evidence="2">Belongs to the kinesin light chain family.</text>
</comment>
<evidence type="ECO:0000256" key="8">
    <source>
        <dbReference type="ARBA" id="ARBA00023175"/>
    </source>
</evidence>
<reference evidence="10" key="1">
    <citation type="submission" date="2021-05" db="EMBL/GenBank/DDBJ databases">
        <title>The genome of the haptophyte Pavlova lutheri (Diacronema luteri, Pavlovales) - a model for lipid biosynthesis in eukaryotic algae.</title>
        <authorList>
            <person name="Hulatt C.J."/>
            <person name="Posewitz M.C."/>
        </authorList>
    </citation>
    <scope>NUCLEOTIDE SEQUENCE</scope>
    <source>
        <strain evidence="10">NIVA-4/92</strain>
    </source>
</reference>
<evidence type="ECO:0000256" key="3">
    <source>
        <dbReference type="ARBA" id="ARBA00022490"/>
    </source>
</evidence>
<evidence type="ECO:0000256" key="2">
    <source>
        <dbReference type="ARBA" id="ARBA00009622"/>
    </source>
</evidence>
<dbReference type="GO" id="GO:0005737">
    <property type="term" value="C:cytoplasm"/>
    <property type="evidence" value="ECO:0007669"/>
    <property type="project" value="TreeGrafter"/>
</dbReference>
<evidence type="ECO:0000256" key="1">
    <source>
        <dbReference type="ARBA" id="ARBA00004245"/>
    </source>
</evidence>
<comment type="subcellular location">
    <subcellularLocation>
        <location evidence="1">Cytoplasm</location>
        <location evidence="1">Cytoskeleton</location>
    </subcellularLocation>
</comment>
<dbReference type="EMBL" id="JAGTXO010000005">
    <property type="protein sequence ID" value="KAG8468001.1"/>
    <property type="molecule type" value="Genomic_DNA"/>
</dbReference>
<dbReference type="GO" id="GO:0005871">
    <property type="term" value="C:kinesin complex"/>
    <property type="evidence" value="ECO:0007669"/>
    <property type="project" value="InterPro"/>
</dbReference>
<keyword evidence="5" id="KW-0677">Repeat</keyword>
<evidence type="ECO:0000256" key="5">
    <source>
        <dbReference type="ARBA" id="ARBA00022737"/>
    </source>
</evidence>
<name>A0A8J5XS67_DIALT</name>
<proteinExistence type="inferred from homology"/>
<dbReference type="AlphaFoldDB" id="A0A8J5XS67"/>
<dbReference type="OrthoDB" id="10260758at2759"/>
<evidence type="ECO:0000256" key="6">
    <source>
        <dbReference type="ARBA" id="ARBA00022803"/>
    </source>
</evidence>
<dbReference type="GO" id="GO:0005874">
    <property type="term" value="C:microtubule"/>
    <property type="evidence" value="ECO:0007669"/>
    <property type="project" value="UniProtKB-KW"/>
</dbReference>
<keyword evidence="11" id="KW-1185">Reference proteome</keyword>
<keyword evidence="7" id="KW-0175">Coiled coil</keyword>
<keyword evidence="8" id="KW-0505">Motor protein</keyword>
<dbReference type="Pfam" id="PF13374">
    <property type="entry name" value="TPR_10"/>
    <property type="match status" value="1"/>
</dbReference>
<accession>A0A8J5XS67</accession>
<evidence type="ECO:0008006" key="12">
    <source>
        <dbReference type="Google" id="ProtNLM"/>
    </source>
</evidence>
<dbReference type="GO" id="GO:0007018">
    <property type="term" value="P:microtubule-based movement"/>
    <property type="evidence" value="ECO:0007669"/>
    <property type="project" value="TreeGrafter"/>
</dbReference>
<dbReference type="InterPro" id="IPR002151">
    <property type="entry name" value="Kinesin_light"/>
</dbReference>
<dbReference type="PANTHER" id="PTHR45783">
    <property type="entry name" value="KINESIN LIGHT CHAIN"/>
    <property type="match status" value="1"/>
</dbReference>